<dbReference type="Proteomes" id="UP001054837">
    <property type="component" value="Unassembled WGS sequence"/>
</dbReference>
<evidence type="ECO:0000313" key="2">
    <source>
        <dbReference type="EMBL" id="GIY54745.1"/>
    </source>
</evidence>
<dbReference type="AlphaFoldDB" id="A0AAV4UAD6"/>
<dbReference type="EMBL" id="BPLQ01010973">
    <property type="protein sequence ID" value="GIY54745.1"/>
    <property type="molecule type" value="Genomic_DNA"/>
</dbReference>
<evidence type="ECO:0000313" key="3">
    <source>
        <dbReference type="Proteomes" id="UP001054837"/>
    </source>
</evidence>
<gene>
    <name evidence="2" type="ORF">CDAR_390891</name>
</gene>
<proteinExistence type="predicted"/>
<reference evidence="2 3" key="1">
    <citation type="submission" date="2021-06" db="EMBL/GenBank/DDBJ databases">
        <title>Caerostris darwini draft genome.</title>
        <authorList>
            <person name="Kono N."/>
            <person name="Arakawa K."/>
        </authorList>
    </citation>
    <scope>NUCLEOTIDE SEQUENCE [LARGE SCALE GENOMIC DNA]</scope>
</reference>
<sequence>MNPIWSSSRHQRPAQTEHQTSCKSPRLSPIVWSSPRCRPLERSCRLRIRGSIRPSPLSWRSQINGSLAALNNSARRVALHYTAFEVNCFGEFISYMEMSADSRVEMSEDLYVCITRTQEFKSSDKMSVPNQVKGPGKSSRNIALVSLWMLPSLRHLSTNQPSAPSRNVLLIRGDGRGQPTNYGRRPLVFLFYCPISLVYLYLVVRCYCCGTVGIISFTCLDIC</sequence>
<comment type="caution">
    <text evidence="2">The sequence shown here is derived from an EMBL/GenBank/DDBJ whole genome shotgun (WGS) entry which is preliminary data.</text>
</comment>
<accession>A0AAV4UAD6</accession>
<protein>
    <submittedName>
        <fullName evidence="2">Uncharacterized protein</fullName>
    </submittedName>
</protein>
<keyword evidence="3" id="KW-1185">Reference proteome</keyword>
<name>A0AAV4UAD6_9ARAC</name>
<organism evidence="2 3">
    <name type="scientific">Caerostris darwini</name>
    <dbReference type="NCBI Taxonomy" id="1538125"/>
    <lineage>
        <taxon>Eukaryota</taxon>
        <taxon>Metazoa</taxon>
        <taxon>Ecdysozoa</taxon>
        <taxon>Arthropoda</taxon>
        <taxon>Chelicerata</taxon>
        <taxon>Arachnida</taxon>
        <taxon>Araneae</taxon>
        <taxon>Araneomorphae</taxon>
        <taxon>Entelegynae</taxon>
        <taxon>Araneoidea</taxon>
        <taxon>Araneidae</taxon>
        <taxon>Caerostris</taxon>
    </lineage>
</organism>
<evidence type="ECO:0000256" key="1">
    <source>
        <dbReference type="SAM" id="MobiDB-lite"/>
    </source>
</evidence>
<feature type="region of interest" description="Disordered" evidence="1">
    <location>
        <begin position="1"/>
        <end position="20"/>
    </location>
</feature>